<accession>A0ABR2YRG1</accession>
<reference evidence="2 3" key="1">
    <citation type="journal article" date="2024" name="Nat. Commun.">
        <title>Phylogenomics reveals the evolutionary origins of lichenization in chlorophyte algae.</title>
        <authorList>
            <person name="Puginier C."/>
            <person name="Libourel C."/>
            <person name="Otte J."/>
            <person name="Skaloud P."/>
            <person name="Haon M."/>
            <person name="Grisel S."/>
            <person name="Petersen M."/>
            <person name="Berrin J.G."/>
            <person name="Delaux P.M."/>
            <person name="Dal Grande F."/>
            <person name="Keller J."/>
        </authorList>
    </citation>
    <scope>NUCLEOTIDE SEQUENCE [LARGE SCALE GENOMIC DNA]</scope>
    <source>
        <strain evidence="2 3">SAG 216-7</strain>
    </source>
</reference>
<comment type="caution">
    <text evidence="2">The sequence shown here is derived from an EMBL/GenBank/DDBJ whole genome shotgun (WGS) entry which is preliminary data.</text>
</comment>
<evidence type="ECO:0000313" key="3">
    <source>
        <dbReference type="Proteomes" id="UP001491310"/>
    </source>
</evidence>
<proteinExistence type="predicted"/>
<dbReference type="EMBL" id="JALJOT010000006">
    <property type="protein sequence ID" value="KAK9909536.1"/>
    <property type="molecule type" value="Genomic_DNA"/>
</dbReference>
<keyword evidence="3" id="KW-1185">Reference proteome</keyword>
<dbReference type="Proteomes" id="UP001491310">
    <property type="component" value="Unassembled WGS sequence"/>
</dbReference>
<feature type="region of interest" description="Disordered" evidence="1">
    <location>
        <begin position="1"/>
        <end position="24"/>
    </location>
</feature>
<gene>
    <name evidence="2" type="ORF">WJX75_003785</name>
</gene>
<evidence type="ECO:0000313" key="2">
    <source>
        <dbReference type="EMBL" id="KAK9909536.1"/>
    </source>
</evidence>
<organism evidence="2 3">
    <name type="scientific">Coccomyxa subellipsoidea</name>
    <dbReference type="NCBI Taxonomy" id="248742"/>
    <lineage>
        <taxon>Eukaryota</taxon>
        <taxon>Viridiplantae</taxon>
        <taxon>Chlorophyta</taxon>
        <taxon>core chlorophytes</taxon>
        <taxon>Trebouxiophyceae</taxon>
        <taxon>Trebouxiophyceae incertae sedis</taxon>
        <taxon>Coccomyxaceae</taxon>
        <taxon>Coccomyxa</taxon>
    </lineage>
</organism>
<sequence length="101" mass="11798">MGRHPLSQKADQLGYDMDTLRNPPKGLKIPDDLRQWGERHKRFRKLCVEVFLLRDVDKRYRDFMRRSVRIAIHLLEEDVDVIADSPRVTRASALGGQSLRA</sequence>
<name>A0ABR2YRG1_9CHLO</name>
<protein>
    <submittedName>
        <fullName evidence="2">Uncharacterized protein</fullName>
    </submittedName>
</protein>
<evidence type="ECO:0000256" key="1">
    <source>
        <dbReference type="SAM" id="MobiDB-lite"/>
    </source>
</evidence>